<dbReference type="Pfam" id="PF00171">
    <property type="entry name" value="Aldedh"/>
    <property type="match status" value="1"/>
</dbReference>
<dbReference type="PANTHER" id="PTHR11063">
    <property type="entry name" value="GLUTAMATE SEMIALDEHYDE DEHYDROGENASE"/>
    <property type="match status" value="1"/>
</dbReference>
<comment type="function">
    <text evidence="7">Catalyzes the NADPH-dependent reduction of L-glutamate 5-phosphate into L-glutamate 5-semialdehyde and phosphate. The product spontaneously undergoes cyclization to form 1-pyrroline-5-carboxylate.</text>
</comment>
<dbReference type="Gene3D" id="3.40.605.10">
    <property type="entry name" value="Aldehyde Dehydrogenase, Chain A, domain 1"/>
    <property type="match status" value="1"/>
</dbReference>
<dbReference type="KEGG" id="srd:SD10_05515"/>
<dbReference type="InterPro" id="IPR016161">
    <property type="entry name" value="Ald_DH/histidinol_DH"/>
</dbReference>
<dbReference type="NCBIfam" id="TIGR00407">
    <property type="entry name" value="proA"/>
    <property type="match status" value="1"/>
</dbReference>
<evidence type="ECO:0000256" key="2">
    <source>
        <dbReference type="ARBA" id="ARBA00022605"/>
    </source>
</evidence>
<comment type="catalytic activity">
    <reaction evidence="6 7">
        <text>L-glutamate 5-semialdehyde + phosphate + NADP(+) = L-glutamyl 5-phosphate + NADPH + H(+)</text>
        <dbReference type="Rhea" id="RHEA:19541"/>
        <dbReference type="ChEBI" id="CHEBI:15378"/>
        <dbReference type="ChEBI" id="CHEBI:43474"/>
        <dbReference type="ChEBI" id="CHEBI:57783"/>
        <dbReference type="ChEBI" id="CHEBI:58066"/>
        <dbReference type="ChEBI" id="CHEBI:58274"/>
        <dbReference type="ChEBI" id="CHEBI:58349"/>
        <dbReference type="EC" id="1.2.1.41"/>
    </reaction>
</comment>
<dbReference type="GO" id="GO:0050661">
    <property type="term" value="F:NADP binding"/>
    <property type="evidence" value="ECO:0007669"/>
    <property type="project" value="InterPro"/>
</dbReference>
<dbReference type="InterPro" id="IPR016163">
    <property type="entry name" value="Ald_DH_C"/>
</dbReference>
<dbReference type="InterPro" id="IPR015590">
    <property type="entry name" value="Aldehyde_DH_dom"/>
</dbReference>
<evidence type="ECO:0000256" key="4">
    <source>
        <dbReference type="ARBA" id="ARBA00022857"/>
    </source>
</evidence>
<dbReference type="InterPro" id="IPR012134">
    <property type="entry name" value="Glu-5-SA_DH"/>
</dbReference>
<comment type="pathway">
    <text evidence="1 7">Amino-acid biosynthesis; L-proline biosynthesis; L-glutamate 5-semialdehyde from L-glutamate: step 2/2.</text>
</comment>
<keyword evidence="10" id="KW-1185">Reference proteome</keyword>
<dbReference type="HOGENOM" id="CLU_030231_0_0_10"/>
<keyword evidence="7" id="KW-0963">Cytoplasm</keyword>
<sequence>MTPITPLLQATQQAAAIVRRLSPAQKTDMLNRLADVLAENTTAILAENQKDLDRMPTSDPKYDRLKLTAARVADLSSSLRQVAVLPDPANEVLLERGIEQGLQLKKITVPLGVVGVIYEARPNVTVDVASVCLRSGNACVLKGGKEADFSNRYLISLIQGVLVEFGVPKAAVTLLPPDRAVVNELLTATRYVDIIIPRGSESLIQFVRKNSLVPTIETGAGVCHTYVEESADLDKAVAIVVNARVSRPSVCNSLDCVLVDETIADQFLPMLTADFAKWNVEVFADETAYPIFEKAGYTNLQHAQQEDFGREFLDYKCAVKVVTGLDEALSHLQTYSSRHSEAILSQNQALINRFLFEVDAAAVYANASTRFTDGGVFGLGAEIGISTQKLHARGPFALEKLVTEKWIVVGDGQVRW</sequence>
<comment type="similarity">
    <text evidence="7">Belongs to the gamma-glutamyl phosphate reductase family.</text>
</comment>
<evidence type="ECO:0000256" key="5">
    <source>
        <dbReference type="ARBA" id="ARBA00023002"/>
    </source>
</evidence>
<dbReference type="UniPathway" id="UPA00098">
    <property type="reaction ID" value="UER00360"/>
</dbReference>
<evidence type="ECO:0000313" key="9">
    <source>
        <dbReference type="EMBL" id="AKD54450.1"/>
    </source>
</evidence>
<dbReference type="Proteomes" id="UP000033054">
    <property type="component" value="Chromosome"/>
</dbReference>
<dbReference type="GO" id="GO:0004350">
    <property type="term" value="F:glutamate-5-semialdehyde dehydrogenase activity"/>
    <property type="evidence" value="ECO:0007669"/>
    <property type="project" value="UniProtKB-UniRule"/>
</dbReference>
<dbReference type="STRING" id="1379870.SD10_05515"/>
<dbReference type="RefSeq" id="WP_046376047.1">
    <property type="nucleotide sequence ID" value="NZ_CP010429.1"/>
</dbReference>
<keyword evidence="4 7" id="KW-0521">NADP</keyword>
<evidence type="ECO:0000256" key="1">
    <source>
        <dbReference type="ARBA" id="ARBA00004985"/>
    </source>
</evidence>
<accession>A0A0E3ZUA9</accession>
<dbReference type="AlphaFoldDB" id="A0A0E3ZUA9"/>
<dbReference type="GO" id="GO:0005737">
    <property type="term" value="C:cytoplasm"/>
    <property type="evidence" value="ECO:0007669"/>
    <property type="project" value="UniProtKB-SubCell"/>
</dbReference>
<protein>
    <recommendedName>
        <fullName evidence="7">Gamma-glutamyl phosphate reductase</fullName>
        <shortName evidence="7">GPR</shortName>
        <ecNumber evidence="7">1.2.1.41</ecNumber>
    </recommendedName>
    <alternativeName>
        <fullName evidence="7">Glutamate-5-semialdehyde dehydrogenase</fullName>
    </alternativeName>
    <alternativeName>
        <fullName evidence="7">Glutamyl-gamma-semialdehyde dehydrogenase</fullName>
        <shortName evidence="7">GSA dehydrogenase</shortName>
    </alternativeName>
</protein>
<dbReference type="FunFam" id="3.40.309.10:FF:000006">
    <property type="entry name" value="Gamma-glutamyl phosphate reductase"/>
    <property type="match status" value="1"/>
</dbReference>
<evidence type="ECO:0000256" key="6">
    <source>
        <dbReference type="ARBA" id="ARBA00049024"/>
    </source>
</evidence>
<dbReference type="PIRSF" id="PIRSF000151">
    <property type="entry name" value="GPR"/>
    <property type="match status" value="1"/>
</dbReference>
<dbReference type="GO" id="GO:0055129">
    <property type="term" value="P:L-proline biosynthetic process"/>
    <property type="evidence" value="ECO:0007669"/>
    <property type="project" value="UniProtKB-UniRule"/>
</dbReference>
<dbReference type="EMBL" id="CP010429">
    <property type="protein sequence ID" value="AKD54450.1"/>
    <property type="molecule type" value="Genomic_DNA"/>
</dbReference>
<dbReference type="HAMAP" id="MF_00412">
    <property type="entry name" value="ProA"/>
    <property type="match status" value="1"/>
</dbReference>
<dbReference type="EC" id="1.2.1.41" evidence="7"/>
<dbReference type="NCBIfam" id="NF001221">
    <property type="entry name" value="PRK00197.1"/>
    <property type="match status" value="1"/>
</dbReference>
<evidence type="ECO:0000256" key="3">
    <source>
        <dbReference type="ARBA" id="ARBA00022650"/>
    </source>
</evidence>
<dbReference type="InterPro" id="IPR016162">
    <property type="entry name" value="Ald_DH_N"/>
</dbReference>
<dbReference type="Gene3D" id="3.40.309.10">
    <property type="entry name" value="Aldehyde Dehydrogenase, Chain A, domain 2"/>
    <property type="match status" value="1"/>
</dbReference>
<evidence type="ECO:0000259" key="8">
    <source>
        <dbReference type="Pfam" id="PF00171"/>
    </source>
</evidence>
<keyword evidence="2 7" id="KW-0028">Amino-acid biosynthesis</keyword>
<dbReference type="PATRIC" id="fig|1379870.5.peg.1196"/>
<dbReference type="CDD" id="cd07079">
    <property type="entry name" value="ALDH_F18-19_ProA-GPR"/>
    <property type="match status" value="1"/>
</dbReference>
<keyword evidence="5 7" id="KW-0560">Oxidoreductase</keyword>
<reference evidence="9 10" key="1">
    <citation type="journal article" date="2014" name="Curr. Microbiol.">
        <title>Spirosoma radiotolerans sp. nov., a gamma-radiation-resistant bacterium isolated from gamma ray-irradiated soil.</title>
        <authorList>
            <person name="Lee J.J."/>
            <person name="Srinivasan S."/>
            <person name="Lim S."/>
            <person name="Joe M."/>
            <person name="Im S."/>
            <person name="Bae S.I."/>
            <person name="Park K.R."/>
            <person name="Han J.H."/>
            <person name="Park S.H."/>
            <person name="Joo B.M."/>
            <person name="Park S.J."/>
            <person name="Kim M.K."/>
        </authorList>
    </citation>
    <scope>NUCLEOTIDE SEQUENCE [LARGE SCALE GENOMIC DNA]</scope>
    <source>
        <strain evidence="9 10">DG5A</strain>
    </source>
</reference>
<comment type="subcellular location">
    <subcellularLocation>
        <location evidence="7">Cytoplasm</location>
    </subcellularLocation>
</comment>
<keyword evidence="3 7" id="KW-0641">Proline biosynthesis</keyword>
<dbReference type="OrthoDB" id="9809970at2"/>
<dbReference type="InterPro" id="IPR000965">
    <property type="entry name" value="GPR_dom"/>
</dbReference>
<dbReference type="SUPFAM" id="SSF53720">
    <property type="entry name" value="ALDH-like"/>
    <property type="match status" value="1"/>
</dbReference>
<name>A0A0E3ZUA9_9BACT</name>
<evidence type="ECO:0000256" key="7">
    <source>
        <dbReference type="HAMAP-Rule" id="MF_00412"/>
    </source>
</evidence>
<organism evidence="9 10">
    <name type="scientific">Spirosoma radiotolerans</name>
    <dbReference type="NCBI Taxonomy" id="1379870"/>
    <lineage>
        <taxon>Bacteria</taxon>
        <taxon>Pseudomonadati</taxon>
        <taxon>Bacteroidota</taxon>
        <taxon>Cytophagia</taxon>
        <taxon>Cytophagales</taxon>
        <taxon>Cytophagaceae</taxon>
        <taxon>Spirosoma</taxon>
    </lineage>
</organism>
<feature type="domain" description="Aldehyde dehydrogenase" evidence="8">
    <location>
        <begin position="8"/>
        <end position="303"/>
    </location>
</feature>
<proteinExistence type="inferred from homology"/>
<evidence type="ECO:0000313" key="10">
    <source>
        <dbReference type="Proteomes" id="UP000033054"/>
    </source>
</evidence>
<gene>
    <name evidence="7" type="primary">proA</name>
    <name evidence="9" type="ORF">SD10_05515</name>
</gene>
<dbReference type="PANTHER" id="PTHR11063:SF8">
    <property type="entry name" value="DELTA-1-PYRROLINE-5-CARBOXYLATE SYNTHASE"/>
    <property type="match status" value="1"/>
</dbReference>